<dbReference type="Proteomes" id="UP000321717">
    <property type="component" value="Unassembled WGS sequence"/>
</dbReference>
<dbReference type="CDD" id="cd08946">
    <property type="entry name" value="SDR_e"/>
    <property type="match status" value="1"/>
</dbReference>
<dbReference type="InterPro" id="IPR050177">
    <property type="entry name" value="Lipid_A_modif_metabolic_enz"/>
</dbReference>
<keyword evidence="3" id="KW-1185">Reference proteome</keyword>
<evidence type="ECO:0000313" key="2">
    <source>
        <dbReference type="EMBL" id="GEO87308.1"/>
    </source>
</evidence>
<dbReference type="InterPro" id="IPR001509">
    <property type="entry name" value="Epimerase_deHydtase"/>
</dbReference>
<protein>
    <submittedName>
        <fullName evidence="2">UDP-glucose 4-epimerase</fullName>
    </submittedName>
</protein>
<dbReference type="InterPro" id="IPR036291">
    <property type="entry name" value="NAD(P)-bd_dom_sf"/>
</dbReference>
<dbReference type="AlphaFoldDB" id="A0A512HPC7"/>
<reference evidence="2 3" key="1">
    <citation type="submission" date="2019-07" db="EMBL/GenBank/DDBJ databases">
        <title>Whole genome shotgun sequence of Rhizobium naphthalenivorans NBRC 107585.</title>
        <authorList>
            <person name="Hosoyama A."/>
            <person name="Uohara A."/>
            <person name="Ohji S."/>
            <person name="Ichikawa N."/>
        </authorList>
    </citation>
    <scope>NUCLEOTIDE SEQUENCE [LARGE SCALE GENOMIC DNA]</scope>
    <source>
        <strain evidence="2 3">NBRC 107585</strain>
    </source>
</reference>
<dbReference type="OrthoDB" id="9814124at2"/>
<organism evidence="2 3">
    <name type="scientific">Ciceribacter naphthalenivorans</name>
    <dbReference type="NCBI Taxonomy" id="1118451"/>
    <lineage>
        <taxon>Bacteria</taxon>
        <taxon>Pseudomonadati</taxon>
        <taxon>Pseudomonadota</taxon>
        <taxon>Alphaproteobacteria</taxon>
        <taxon>Hyphomicrobiales</taxon>
        <taxon>Rhizobiaceae</taxon>
        <taxon>Ciceribacter</taxon>
    </lineage>
</organism>
<name>A0A512HPC7_9HYPH</name>
<evidence type="ECO:0000313" key="3">
    <source>
        <dbReference type="Proteomes" id="UP000321717"/>
    </source>
</evidence>
<accession>A0A512HPC7</accession>
<gene>
    <name evidence="2" type="primary">sqdC</name>
    <name evidence="2" type="ORF">RNA01_42400</name>
</gene>
<dbReference type="Gene3D" id="3.40.50.720">
    <property type="entry name" value="NAD(P)-binding Rossmann-like Domain"/>
    <property type="match status" value="1"/>
</dbReference>
<sequence length="294" mass="31653">MRVLVSGGTGLVGRYVVESLLSVGYQVTVGGRRAPAPHLFSRPVDFRPLSLDPDDTQGAIFDDVHFFVHAAFDHVAGKYRGGEGEDPAGFRRRNLEGSVRLFDAARSAGVRRCVFLSSRAVYDGLDPGARLDEAAAVRPASLYGEVKLLAEQALTDMSGPGFVGASLRLTGVYGDLRPNKWDGLFSDYRAGRAVPVRAGSEVHGLDVGQAVRLMLESEEAKVSGEVFNVSDLVTDTHEILSRLKAAIHCPHPLPDCSDRAAVAEMRTLKIKELGWEPGGRRLFDAAVAALARSL</sequence>
<dbReference type="EMBL" id="BJZP01000035">
    <property type="protein sequence ID" value="GEO87308.1"/>
    <property type="molecule type" value="Genomic_DNA"/>
</dbReference>
<dbReference type="Pfam" id="PF01370">
    <property type="entry name" value="Epimerase"/>
    <property type="match status" value="1"/>
</dbReference>
<comment type="caution">
    <text evidence="2">The sequence shown here is derived from an EMBL/GenBank/DDBJ whole genome shotgun (WGS) entry which is preliminary data.</text>
</comment>
<feature type="domain" description="NAD-dependent epimerase/dehydratase" evidence="1">
    <location>
        <begin position="3"/>
        <end position="229"/>
    </location>
</feature>
<dbReference type="SUPFAM" id="SSF51735">
    <property type="entry name" value="NAD(P)-binding Rossmann-fold domains"/>
    <property type="match status" value="1"/>
</dbReference>
<dbReference type="PANTHER" id="PTHR43245">
    <property type="entry name" value="BIFUNCTIONAL POLYMYXIN RESISTANCE PROTEIN ARNA"/>
    <property type="match status" value="1"/>
</dbReference>
<evidence type="ECO:0000259" key="1">
    <source>
        <dbReference type="Pfam" id="PF01370"/>
    </source>
</evidence>
<proteinExistence type="predicted"/>
<dbReference type="RefSeq" id="WP_147182133.1">
    <property type="nucleotide sequence ID" value="NZ_BJZP01000035.1"/>
</dbReference>